<name>A0ABS7S9T9_9MICO</name>
<evidence type="ECO:0000256" key="1">
    <source>
        <dbReference type="ARBA" id="ARBA00022801"/>
    </source>
</evidence>
<dbReference type="Gene3D" id="2.60.40.1180">
    <property type="entry name" value="Golgi alpha-mannosidase II"/>
    <property type="match status" value="1"/>
</dbReference>
<dbReference type="Gene3D" id="3.20.20.70">
    <property type="entry name" value="Aldolase class I"/>
    <property type="match status" value="1"/>
</dbReference>
<organism evidence="3 4">
    <name type="scientific">Occultella gossypii</name>
    <dbReference type="NCBI Taxonomy" id="2800820"/>
    <lineage>
        <taxon>Bacteria</taxon>
        <taxon>Bacillati</taxon>
        <taxon>Actinomycetota</taxon>
        <taxon>Actinomycetes</taxon>
        <taxon>Micrococcales</taxon>
        <taxon>Ruaniaceae</taxon>
        <taxon>Occultella</taxon>
    </lineage>
</organism>
<sequence>MRTIVWFEPERVRAGTWLHVNHPEWLLATPGGTDNFLLDFGNADALAWASTTMGDMIVNDGIDVYREDFNIGPLPLWRANDVHGRRGMKQIRYVEGHLAYWKALQTRRPGLVIDTCASGGRRMDVETLGVSVNFLRSDRVLNATANQTHQHGVSSWVGLHGGVARVTGGPTDVYDSRSAYAPSMHHALDVRQADAPWETLKELAAEWHGLSGHLYGDYYPLTAGGAAPDIWIAWQFGQPDGSAGYVQVFRRPDAAETASTIRLRGLTPDASYTLTDRDSGTTQELLGQALIDGIEVSIDSAPSSRVLEYQKV</sequence>
<protein>
    <submittedName>
        <fullName evidence="3">Alpha-galactosidase</fullName>
        <ecNumber evidence="3">3.2.1.22</ecNumber>
    </submittedName>
</protein>
<gene>
    <name evidence="3" type="ORF">KCQ71_12440</name>
</gene>
<evidence type="ECO:0000256" key="2">
    <source>
        <dbReference type="ARBA" id="ARBA00023295"/>
    </source>
</evidence>
<evidence type="ECO:0000313" key="3">
    <source>
        <dbReference type="EMBL" id="MBZ2196970.1"/>
    </source>
</evidence>
<keyword evidence="2 3" id="KW-0326">Glycosidase</keyword>
<dbReference type="GO" id="GO:0004557">
    <property type="term" value="F:alpha-galactosidase activity"/>
    <property type="evidence" value="ECO:0007669"/>
    <property type="project" value="UniProtKB-EC"/>
</dbReference>
<accession>A0ABS7S9T9</accession>
<evidence type="ECO:0000313" key="4">
    <source>
        <dbReference type="Proteomes" id="UP000826651"/>
    </source>
</evidence>
<dbReference type="Pfam" id="PF02065">
    <property type="entry name" value="Melibiase"/>
    <property type="match status" value="1"/>
</dbReference>
<comment type="caution">
    <text evidence="3">The sequence shown here is derived from an EMBL/GenBank/DDBJ whole genome shotgun (WGS) entry which is preliminary data.</text>
</comment>
<keyword evidence="1 3" id="KW-0378">Hydrolase</keyword>
<dbReference type="InterPro" id="IPR017853">
    <property type="entry name" value="GH"/>
</dbReference>
<dbReference type="Proteomes" id="UP000826651">
    <property type="component" value="Unassembled WGS sequence"/>
</dbReference>
<dbReference type="InterPro" id="IPR013780">
    <property type="entry name" value="Glyco_hydro_b"/>
</dbReference>
<dbReference type="EMBL" id="JAGSHT010000012">
    <property type="protein sequence ID" value="MBZ2196970.1"/>
    <property type="molecule type" value="Genomic_DNA"/>
</dbReference>
<keyword evidence="4" id="KW-1185">Reference proteome</keyword>
<dbReference type="EC" id="3.2.1.22" evidence="3"/>
<dbReference type="SUPFAM" id="SSF51445">
    <property type="entry name" value="(Trans)glycosidases"/>
    <property type="match status" value="1"/>
</dbReference>
<reference evidence="3 4" key="1">
    <citation type="submission" date="2021-04" db="EMBL/GenBank/DDBJ databases">
        <title>Ruania sp. nov., isolated from sandy soil of mangrove forest.</title>
        <authorList>
            <person name="Ge X."/>
            <person name="Huang R."/>
            <person name="Liu W."/>
        </authorList>
    </citation>
    <scope>NUCLEOTIDE SEQUENCE [LARGE SCALE GENOMIC DNA]</scope>
    <source>
        <strain evidence="3 4">N2-46</strain>
    </source>
</reference>
<proteinExistence type="predicted"/>
<dbReference type="InterPro" id="IPR013785">
    <property type="entry name" value="Aldolase_TIM"/>
</dbReference>